<dbReference type="EMBL" id="CADCTN010000188">
    <property type="protein sequence ID" value="CAA9261770.1"/>
    <property type="molecule type" value="Genomic_DNA"/>
</dbReference>
<name>A0A6J4IVF4_9ACTN</name>
<reference evidence="1" key="1">
    <citation type="submission" date="2020-02" db="EMBL/GenBank/DDBJ databases">
        <authorList>
            <person name="Meier V. D."/>
        </authorList>
    </citation>
    <scope>NUCLEOTIDE SEQUENCE</scope>
    <source>
        <strain evidence="1">AVDCRST_MAG52</strain>
    </source>
</reference>
<proteinExistence type="predicted"/>
<gene>
    <name evidence="1" type="ORF">AVDCRST_MAG52-2632</name>
</gene>
<protein>
    <submittedName>
        <fullName evidence="1">Uncharacterized protein</fullName>
    </submittedName>
</protein>
<accession>A0A6J4IVF4</accession>
<evidence type="ECO:0000313" key="1">
    <source>
        <dbReference type="EMBL" id="CAA9261770.1"/>
    </source>
</evidence>
<organism evidence="1">
    <name type="scientific">uncultured Blastococcus sp</name>
    <dbReference type="NCBI Taxonomy" id="217144"/>
    <lineage>
        <taxon>Bacteria</taxon>
        <taxon>Bacillati</taxon>
        <taxon>Actinomycetota</taxon>
        <taxon>Actinomycetes</taxon>
        <taxon>Geodermatophilales</taxon>
        <taxon>Geodermatophilaceae</taxon>
        <taxon>Blastococcus</taxon>
        <taxon>environmental samples</taxon>
    </lineage>
</organism>
<dbReference type="AlphaFoldDB" id="A0A6J4IVF4"/>
<sequence length="67" mass="6924">MKPVSPVLDPCPTLTEIDRSIDTGNFEPGHPTADPAGSRVVASVPVQALSVAQRSIIEGVSRSGLKA</sequence>